<evidence type="ECO:0000256" key="1">
    <source>
        <dbReference type="ARBA" id="ARBA00001974"/>
    </source>
</evidence>
<gene>
    <name evidence="8" type="ORF">ABH943_008715</name>
</gene>
<evidence type="ECO:0000313" key="9">
    <source>
        <dbReference type="Proteomes" id="UP001620514"/>
    </source>
</evidence>
<keyword evidence="4" id="KW-0274">FAD</keyword>
<evidence type="ECO:0000256" key="3">
    <source>
        <dbReference type="ARBA" id="ARBA00022630"/>
    </source>
</evidence>
<dbReference type="InterPro" id="IPR037069">
    <property type="entry name" value="AcylCoA_DH/ox_N_sf"/>
</dbReference>
<dbReference type="Gene3D" id="1.10.540.10">
    <property type="entry name" value="Acyl-CoA dehydrogenase/oxidase, N-terminal domain"/>
    <property type="match status" value="1"/>
</dbReference>
<dbReference type="Gene3D" id="2.40.110.10">
    <property type="entry name" value="Butyryl-CoA Dehydrogenase, subunit A, domain 2"/>
    <property type="match status" value="1"/>
</dbReference>
<evidence type="ECO:0000256" key="5">
    <source>
        <dbReference type="ARBA" id="ARBA00023002"/>
    </source>
</evidence>
<dbReference type="EC" id="1.3.8.7" evidence="8"/>
<sequence>MKIFDRSMLALPFFDASHRQLATELEEWVSANQGLALTSAVEGPADRGRRLTKLLGEDGWLKYVVDSEDRPRTDLRSICLIREAFAFLDDLVDFAFSIQGLGSAAVAWYGSAAQRERFLPSSLRGDAIAALSMSEPAGGSDLSRLTVSAQPQADGGYCATGEKSWVSNGGIADYYVVLLRTGPGPGALGLSLFAIPATTVGLSWEPVSVLAPRALATLRLQDCRLEAEMLLGELGHGFRYVTEILSYYRITVGAAALGFGRRALHATLPRVRDRVAGGGRLIESHFTTERLARMSLTLDSAALLVARAAWEFDTLLHRYESHASMAKWQATEGVFQVVDDAVQLFGAAGMVSGSVTERLYREIRSLRIYEGTSEIQKMIVAGALQRPC</sequence>
<comment type="cofactor">
    <cofactor evidence="1">
        <name>FAD</name>
        <dbReference type="ChEBI" id="CHEBI:57692"/>
    </cofactor>
</comment>
<dbReference type="InterPro" id="IPR046373">
    <property type="entry name" value="Acyl-CoA_Oxase/DH_mid-dom_sf"/>
</dbReference>
<accession>A0ABW8MY51</accession>
<dbReference type="InterPro" id="IPR009075">
    <property type="entry name" value="AcylCo_DH/oxidase_C"/>
</dbReference>
<dbReference type="InterPro" id="IPR006091">
    <property type="entry name" value="Acyl-CoA_Oxase/DH_mid-dom"/>
</dbReference>
<dbReference type="RefSeq" id="WP_404615147.1">
    <property type="nucleotide sequence ID" value="NZ_JBIYDN010000057.1"/>
</dbReference>
<feature type="domain" description="Acyl-CoA dehydrogenase/oxidase C-terminal" evidence="6">
    <location>
        <begin position="235"/>
        <end position="383"/>
    </location>
</feature>
<reference evidence="8 9" key="1">
    <citation type="submission" date="2024-10" db="EMBL/GenBank/DDBJ databases">
        <authorList>
            <person name="Deangelis K."/>
            <person name="Huntemann M."/>
            <person name="Clum A."/>
            <person name="Wang J."/>
            <person name="Palaniappan K."/>
            <person name="Ritter S."/>
            <person name="Chen I.-M."/>
            <person name="Stamatis D."/>
            <person name="Reddy T."/>
            <person name="O'Malley R."/>
            <person name="Daum C."/>
            <person name="Ng V."/>
            <person name="Ivanova N."/>
            <person name="Kyrpides N."/>
            <person name="Woyke T."/>
        </authorList>
    </citation>
    <scope>NUCLEOTIDE SEQUENCE [LARGE SCALE GENOMIC DNA]</scope>
    <source>
        <strain evidence="8 9">GAS97</strain>
    </source>
</reference>
<dbReference type="PANTHER" id="PTHR48083">
    <property type="entry name" value="MEDIUM-CHAIN SPECIFIC ACYL-COA DEHYDROGENASE, MITOCHONDRIAL-RELATED"/>
    <property type="match status" value="1"/>
</dbReference>
<dbReference type="GO" id="GO:0070991">
    <property type="term" value="F:medium-chain fatty acyl-CoA dehydrogenase activity"/>
    <property type="evidence" value="ECO:0007669"/>
    <property type="project" value="UniProtKB-EC"/>
</dbReference>
<dbReference type="InterPro" id="IPR050741">
    <property type="entry name" value="Acyl-CoA_dehydrogenase"/>
</dbReference>
<evidence type="ECO:0000259" key="6">
    <source>
        <dbReference type="Pfam" id="PF00441"/>
    </source>
</evidence>
<evidence type="ECO:0000259" key="7">
    <source>
        <dbReference type="Pfam" id="PF02770"/>
    </source>
</evidence>
<proteinExistence type="inferred from homology"/>
<keyword evidence="5 8" id="KW-0560">Oxidoreductase</keyword>
<evidence type="ECO:0000313" key="8">
    <source>
        <dbReference type="EMBL" id="MFK4448671.1"/>
    </source>
</evidence>
<protein>
    <submittedName>
        <fullName evidence="8">Acyl-CoA dehydrogenase</fullName>
        <ecNumber evidence="8">1.3.8.7</ecNumber>
    </submittedName>
</protein>
<keyword evidence="9" id="KW-1185">Reference proteome</keyword>
<organism evidence="8 9">
    <name type="scientific">Caballeronia udeis</name>
    <dbReference type="NCBI Taxonomy" id="1232866"/>
    <lineage>
        <taxon>Bacteria</taxon>
        <taxon>Pseudomonadati</taxon>
        <taxon>Pseudomonadota</taxon>
        <taxon>Betaproteobacteria</taxon>
        <taxon>Burkholderiales</taxon>
        <taxon>Burkholderiaceae</taxon>
        <taxon>Caballeronia</taxon>
    </lineage>
</organism>
<dbReference type="Pfam" id="PF00441">
    <property type="entry name" value="Acyl-CoA_dh_1"/>
    <property type="match status" value="1"/>
</dbReference>
<dbReference type="EMBL" id="JBIYDN010000057">
    <property type="protein sequence ID" value="MFK4448671.1"/>
    <property type="molecule type" value="Genomic_DNA"/>
</dbReference>
<evidence type="ECO:0000256" key="2">
    <source>
        <dbReference type="ARBA" id="ARBA00009347"/>
    </source>
</evidence>
<reference evidence="8 9" key="2">
    <citation type="submission" date="2024-11" db="EMBL/GenBank/DDBJ databases">
        <title>Using genomics to understand microbial adaptation to soil warming.</title>
        <authorList>
            <person name="Deangelis K.M. PhD."/>
        </authorList>
    </citation>
    <scope>NUCLEOTIDE SEQUENCE [LARGE SCALE GENOMIC DNA]</scope>
    <source>
        <strain evidence="8 9">GAS97</strain>
    </source>
</reference>
<dbReference type="Pfam" id="PF02770">
    <property type="entry name" value="Acyl-CoA_dh_M"/>
    <property type="match status" value="1"/>
</dbReference>
<dbReference type="SUPFAM" id="SSF47203">
    <property type="entry name" value="Acyl-CoA dehydrogenase C-terminal domain-like"/>
    <property type="match status" value="1"/>
</dbReference>
<dbReference type="Proteomes" id="UP001620514">
    <property type="component" value="Unassembled WGS sequence"/>
</dbReference>
<dbReference type="SUPFAM" id="SSF56645">
    <property type="entry name" value="Acyl-CoA dehydrogenase NM domain-like"/>
    <property type="match status" value="1"/>
</dbReference>
<dbReference type="CDD" id="cd00567">
    <property type="entry name" value="ACAD"/>
    <property type="match status" value="1"/>
</dbReference>
<dbReference type="PANTHER" id="PTHR48083:SF2">
    <property type="entry name" value="MEDIUM-CHAIN SPECIFIC ACYL-COA DEHYDROGENASE, MITOCHONDRIAL"/>
    <property type="match status" value="1"/>
</dbReference>
<comment type="similarity">
    <text evidence="2">Belongs to the acyl-CoA dehydrogenase family.</text>
</comment>
<evidence type="ECO:0000256" key="4">
    <source>
        <dbReference type="ARBA" id="ARBA00022827"/>
    </source>
</evidence>
<dbReference type="InterPro" id="IPR036250">
    <property type="entry name" value="AcylCo_DH-like_C"/>
</dbReference>
<feature type="domain" description="Acyl-CoA oxidase/dehydrogenase middle" evidence="7">
    <location>
        <begin position="130"/>
        <end position="217"/>
    </location>
</feature>
<dbReference type="Gene3D" id="1.20.140.10">
    <property type="entry name" value="Butyryl-CoA Dehydrogenase, subunit A, domain 3"/>
    <property type="match status" value="1"/>
</dbReference>
<keyword evidence="3" id="KW-0285">Flavoprotein</keyword>
<name>A0ABW8MY51_9BURK</name>
<comment type="caution">
    <text evidence="8">The sequence shown here is derived from an EMBL/GenBank/DDBJ whole genome shotgun (WGS) entry which is preliminary data.</text>
</comment>
<dbReference type="InterPro" id="IPR009100">
    <property type="entry name" value="AcylCoA_DH/oxidase_NM_dom_sf"/>
</dbReference>